<sequence>MVFYNFQNPACDLRSALALSLKRKILQELLNGCPSLASQPTERQRVLKEYKCYLESYTPEEIDWYGYTYEEAIKKMDAQLREENKALPHKIQFRLKLIEQLKQAGISEAAGAMEASDKPSTKDSSGGDADIEALTKLESPSSSSTPSNWLSKINPFGKKQET</sequence>
<gene>
    <name evidence="2" type="primary">106082734</name>
</gene>
<dbReference type="STRING" id="35570.A0A1I8Q4F1"/>
<evidence type="ECO:0000313" key="3">
    <source>
        <dbReference type="Proteomes" id="UP000095300"/>
    </source>
</evidence>
<accession>A0A1I8Q4F1</accession>
<protein>
    <submittedName>
        <fullName evidence="2">Uncharacterized protein</fullName>
    </submittedName>
</protein>
<keyword evidence="3" id="KW-1185">Reference proteome</keyword>
<dbReference type="OrthoDB" id="361870at2759"/>
<name>A0A1I8Q4F1_STOCA</name>
<dbReference type="EnsemblMetazoa" id="SCAU013815-RA">
    <property type="protein sequence ID" value="SCAU013815-PA"/>
    <property type="gene ID" value="SCAU013815"/>
</dbReference>
<proteinExistence type="predicted"/>
<evidence type="ECO:0000313" key="2">
    <source>
        <dbReference type="EnsemblMetazoa" id="SCAU013815-PA"/>
    </source>
</evidence>
<organism evidence="2 3">
    <name type="scientific">Stomoxys calcitrans</name>
    <name type="common">Stable fly</name>
    <name type="synonym">Conops calcitrans</name>
    <dbReference type="NCBI Taxonomy" id="35570"/>
    <lineage>
        <taxon>Eukaryota</taxon>
        <taxon>Metazoa</taxon>
        <taxon>Ecdysozoa</taxon>
        <taxon>Arthropoda</taxon>
        <taxon>Hexapoda</taxon>
        <taxon>Insecta</taxon>
        <taxon>Pterygota</taxon>
        <taxon>Neoptera</taxon>
        <taxon>Endopterygota</taxon>
        <taxon>Diptera</taxon>
        <taxon>Brachycera</taxon>
        <taxon>Muscomorpha</taxon>
        <taxon>Muscoidea</taxon>
        <taxon>Muscidae</taxon>
        <taxon>Stomoxys</taxon>
    </lineage>
</organism>
<dbReference type="Proteomes" id="UP000095300">
    <property type="component" value="Unassembled WGS sequence"/>
</dbReference>
<reference evidence="2" key="1">
    <citation type="submission" date="2020-05" db="UniProtKB">
        <authorList>
            <consortium name="EnsemblMetazoa"/>
        </authorList>
    </citation>
    <scope>IDENTIFICATION</scope>
    <source>
        <strain evidence="2">USDA</strain>
    </source>
</reference>
<dbReference type="AlphaFoldDB" id="A0A1I8Q4F1"/>
<feature type="region of interest" description="Disordered" evidence="1">
    <location>
        <begin position="109"/>
        <end position="162"/>
    </location>
</feature>
<evidence type="ECO:0000256" key="1">
    <source>
        <dbReference type="SAM" id="MobiDB-lite"/>
    </source>
</evidence>
<dbReference type="VEuPathDB" id="VectorBase:SCAU013815"/>